<organism evidence="2">
    <name type="scientific">viral metagenome</name>
    <dbReference type="NCBI Taxonomy" id="1070528"/>
    <lineage>
        <taxon>unclassified sequences</taxon>
        <taxon>metagenomes</taxon>
        <taxon>organismal metagenomes</taxon>
    </lineage>
</organism>
<dbReference type="Gene3D" id="3.30.40.10">
    <property type="entry name" value="Zinc/RING finger domain, C3HC4 (zinc finger)"/>
    <property type="match status" value="1"/>
</dbReference>
<evidence type="ECO:0000256" key="1">
    <source>
        <dbReference type="SAM" id="Phobius"/>
    </source>
</evidence>
<feature type="transmembrane region" description="Helical" evidence="1">
    <location>
        <begin position="174"/>
        <end position="192"/>
    </location>
</feature>
<dbReference type="EMBL" id="MN739238">
    <property type="protein sequence ID" value="QHS95057.1"/>
    <property type="molecule type" value="Genomic_DNA"/>
</dbReference>
<protein>
    <submittedName>
        <fullName evidence="2">Uncharacterized protein</fullName>
    </submittedName>
</protein>
<feature type="transmembrane region" description="Helical" evidence="1">
    <location>
        <begin position="139"/>
        <end position="162"/>
    </location>
</feature>
<dbReference type="InterPro" id="IPR013083">
    <property type="entry name" value="Znf_RING/FYVE/PHD"/>
</dbReference>
<dbReference type="AlphaFoldDB" id="A0A6C0BRP2"/>
<reference evidence="2" key="1">
    <citation type="journal article" date="2020" name="Nature">
        <title>Giant virus diversity and host interactions through global metagenomics.</title>
        <authorList>
            <person name="Schulz F."/>
            <person name="Roux S."/>
            <person name="Paez-Espino D."/>
            <person name="Jungbluth S."/>
            <person name="Walsh D.A."/>
            <person name="Denef V.J."/>
            <person name="McMahon K.D."/>
            <person name="Konstantinidis K.T."/>
            <person name="Eloe-Fadrosh E.A."/>
            <person name="Kyrpides N.C."/>
            <person name="Woyke T."/>
        </authorList>
    </citation>
    <scope>NUCLEOTIDE SEQUENCE</scope>
    <source>
        <strain evidence="2">GVMAG-M-3300018428-16</strain>
    </source>
</reference>
<name>A0A6C0BRP2_9ZZZZ</name>
<proteinExistence type="predicted"/>
<sequence length="245" mass="29750">MKRNQCIICFERILQKKNKLSASHEDIIHDGWYHNECIIQHIEYCKKNNKKVLCPLCRRLFIIKIPNYEYSPNINIITNNTWETLDDTDVNIQDVNIPLEIFMYIAPPMRNRQLWLITTTIQTCLMTRCFICYQHEFYITLYFYVLFTGVLMINSLLITTSNVERVRIINRWKLFTKVLLFILWYEFLYSIVKKTINDCINYYNGDNGDIYEYTNYDMYEYMDNDKIENDKIEYVMIEDDIINKE</sequence>
<keyword evidence="1" id="KW-0472">Membrane</keyword>
<evidence type="ECO:0000313" key="2">
    <source>
        <dbReference type="EMBL" id="QHS95057.1"/>
    </source>
</evidence>
<keyword evidence="1" id="KW-1133">Transmembrane helix</keyword>
<keyword evidence="1" id="KW-0812">Transmembrane</keyword>
<dbReference type="SUPFAM" id="SSF57850">
    <property type="entry name" value="RING/U-box"/>
    <property type="match status" value="1"/>
</dbReference>
<accession>A0A6C0BRP2</accession>